<dbReference type="EMBL" id="JACGCM010000427">
    <property type="protein sequence ID" value="KAF6172492.1"/>
    <property type="molecule type" value="Genomic_DNA"/>
</dbReference>
<comment type="caution">
    <text evidence="2">The sequence shown here is derived from an EMBL/GenBank/DDBJ whole genome shotgun (WGS) entry which is preliminary data.</text>
</comment>
<reference evidence="2 3" key="1">
    <citation type="journal article" date="2020" name="IScience">
        <title>Genome Sequencing of the Endangered Kingdonia uniflora (Circaeasteraceae, Ranunculales) Reveals Potential Mechanisms of Evolutionary Specialization.</title>
        <authorList>
            <person name="Sun Y."/>
            <person name="Deng T."/>
            <person name="Zhang A."/>
            <person name="Moore M.J."/>
            <person name="Landis J.B."/>
            <person name="Lin N."/>
            <person name="Zhang H."/>
            <person name="Zhang X."/>
            <person name="Huang J."/>
            <person name="Zhang X."/>
            <person name="Sun H."/>
            <person name="Wang H."/>
        </authorList>
    </citation>
    <scope>NUCLEOTIDE SEQUENCE [LARGE SCALE GENOMIC DNA]</scope>
    <source>
        <strain evidence="2">TB1705</strain>
        <tissue evidence="2">Leaf</tissue>
    </source>
</reference>
<accession>A0A7J7NZU0</accession>
<name>A0A7J7NZU0_9MAGN</name>
<feature type="domain" description="DUF8039" evidence="1">
    <location>
        <begin position="182"/>
        <end position="249"/>
    </location>
</feature>
<evidence type="ECO:0000313" key="2">
    <source>
        <dbReference type="EMBL" id="KAF6172492.1"/>
    </source>
</evidence>
<dbReference type="AlphaFoldDB" id="A0A7J7NZU0"/>
<dbReference type="Proteomes" id="UP000541444">
    <property type="component" value="Unassembled WGS sequence"/>
</dbReference>
<evidence type="ECO:0000259" key="1">
    <source>
        <dbReference type="Pfam" id="PF26133"/>
    </source>
</evidence>
<gene>
    <name evidence="2" type="ORF">GIB67_007005</name>
</gene>
<keyword evidence="3" id="KW-1185">Reference proteome</keyword>
<dbReference type="Pfam" id="PF26133">
    <property type="entry name" value="DUF8039"/>
    <property type="match status" value="1"/>
</dbReference>
<dbReference type="OrthoDB" id="1297232at2759"/>
<evidence type="ECO:0000313" key="3">
    <source>
        <dbReference type="Proteomes" id="UP000541444"/>
    </source>
</evidence>
<sequence>MFINLQSSGDDSNTVDTGDVKASLVPKFVPMVDWVKFVDYYNSEKFLAKSKRNKEKWVKLIASCTLGRTSMPITRHKFKFGKERKGGTRGMYAGMNISLVEKDGRILNEKEELRSNNNELKFVTEKLRKDLDTLTKYVGNILVISPADNLPSQQATSSSQHEQEKHQHIDKECRFVGCPWRIVAHGIIVGVDPTDMCHPVALGDDFYKVAIHDIAYDNVLLFRPNSNIKRHLDVGIGSFAAWPKSMITF</sequence>
<proteinExistence type="predicted"/>
<dbReference type="InterPro" id="IPR058352">
    <property type="entry name" value="DUF8039"/>
</dbReference>
<organism evidence="2 3">
    <name type="scientific">Kingdonia uniflora</name>
    <dbReference type="NCBI Taxonomy" id="39325"/>
    <lineage>
        <taxon>Eukaryota</taxon>
        <taxon>Viridiplantae</taxon>
        <taxon>Streptophyta</taxon>
        <taxon>Embryophyta</taxon>
        <taxon>Tracheophyta</taxon>
        <taxon>Spermatophyta</taxon>
        <taxon>Magnoliopsida</taxon>
        <taxon>Ranunculales</taxon>
        <taxon>Circaeasteraceae</taxon>
        <taxon>Kingdonia</taxon>
    </lineage>
</organism>
<protein>
    <recommendedName>
        <fullName evidence="1">DUF8039 domain-containing protein</fullName>
    </recommendedName>
</protein>